<name>A0A0A9DBG3_ARUDO</name>
<reference evidence="2" key="1">
    <citation type="submission" date="2014-09" db="EMBL/GenBank/DDBJ databases">
        <authorList>
            <person name="Magalhaes I.L.F."/>
            <person name="Oliveira U."/>
            <person name="Santos F.R."/>
            <person name="Vidigal T.H.D.A."/>
            <person name="Brescovit A.D."/>
            <person name="Santos A.J."/>
        </authorList>
    </citation>
    <scope>NUCLEOTIDE SEQUENCE</scope>
    <source>
        <tissue evidence="2">Shoot tissue taken approximately 20 cm above the soil surface</tissue>
    </source>
</reference>
<dbReference type="EMBL" id="GBRH01212779">
    <property type="protein sequence ID" value="JAD85116.1"/>
    <property type="molecule type" value="Transcribed_RNA"/>
</dbReference>
<reference evidence="2" key="2">
    <citation type="journal article" date="2015" name="Data Brief">
        <title>Shoot transcriptome of the giant reed, Arundo donax.</title>
        <authorList>
            <person name="Barrero R.A."/>
            <person name="Guerrero F.D."/>
            <person name="Moolhuijzen P."/>
            <person name="Goolsby J.A."/>
            <person name="Tidwell J."/>
            <person name="Bellgard S.E."/>
            <person name="Bellgard M.I."/>
        </authorList>
    </citation>
    <scope>NUCLEOTIDE SEQUENCE</scope>
    <source>
        <tissue evidence="2">Shoot tissue taken approximately 20 cm above the soil surface</tissue>
    </source>
</reference>
<organism evidence="2">
    <name type="scientific">Arundo donax</name>
    <name type="common">Giant reed</name>
    <name type="synonym">Donax arundinaceus</name>
    <dbReference type="NCBI Taxonomy" id="35708"/>
    <lineage>
        <taxon>Eukaryota</taxon>
        <taxon>Viridiplantae</taxon>
        <taxon>Streptophyta</taxon>
        <taxon>Embryophyta</taxon>
        <taxon>Tracheophyta</taxon>
        <taxon>Spermatophyta</taxon>
        <taxon>Magnoliopsida</taxon>
        <taxon>Liliopsida</taxon>
        <taxon>Poales</taxon>
        <taxon>Poaceae</taxon>
        <taxon>PACMAD clade</taxon>
        <taxon>Arundinoideae</taxon>
        <taxon>Arundineae</taxon>
        <taxon>Arundo</taxon>
    </lineage>
</organism>
<feature type="compositionally biased region" description="Basic residues" evidence="1">
    <location>
        <begin position="39"/>
        <end position="57"/>
    </location>
</feature>
<evidence type="ECO:0000256" key="1">
    <source>
        <dbReference type="SAM" id="MobiDB-lite"/>
    </source>
</evidence>
<dbReference type="AlphaFoldDB" id="A0A0A9DBG3"/>
<feature type="compositionally biased region" description="Basic residues" evidence="1">
    <location>
        <begin position="89"/>
        <end position="101"/>
    </location>
</feature>
<feature type="region of interest" description="Disordered" evidence="1">
    <location>
        <begin position="76"/>
        <end position="101"/>
    </location>
</feature>
<proteinExistence type="predicted"/>
<evidence type="ECO:0000313" key="2">
    <source>
        <dbReference type="EMBL" id="JAD85116.1"/>
    </source>
</evidence>
<sequence length="101" mass="11763">MGRRMARARCCRSPCACLRTRTPSWPWRGGGWRTPGRTCGRRGRRRRARRPSRRQRRSRECWGPPCTRSEVCPCPPAAPSTRGPWSRHQPGRRRCPGGRWP</sequence>
<feature type="region of interest" description="Disordered" evidence="1">
    <location>
        <begin position="28"/>
        <end position="61"/>
    </location>
</feature>
<accession>A0A0A9DBG3</accession>
<protein>
    <submittedName>
        <fullName evidence="2">Uncharacterized protein</fullName>
    </submittedName>
</protein>